<keyword evidence="1" id="KW-0175">Coiled coil</keyword>
<feature type="compositionally biased region" description="Acidic residues" evidence="2">
    <location>
        <begin position="421"/>
        <end position="430"/>
    </location>
</feature>
<feature type="compositionally biased region" description="Acidic residues" evidence="2">
    <location>
        <begin position="117"/>
        <end position="128"/>
    </location>
</feature>
<evidence type="ECO:0000313" key="3">
    <source>
        <dbReference type="EMBL" id="CAE8588382.1"/>
    </source>
</evidence>
<keyword evidence="4" id="KW-1185">Reference proteome</keyword>
<name>A0A813DPE7_POLGL</name>
<feature type="region of interest" description="Disordered" evidence="2">
    <location>
        <begin position="253"/>
        <end position="454"/>
    </location>
</feature>
<evidence type="ECO:0000313" key="4">
    <source>
        <dbReference type="Proteomes" id="UP000654075"/>
    </source>
</evidence>
<feature type="compositionally biased region" description="Gly residues" evidence="2">
    <location>
        <begin position="386"/>
        <end position="396"/>
    </location>
</feature>
<feature type="compositionally biased region" description="Basic and acidic residues" evidence="2">
    <location>
        <begin position="621"/>
        <end position="638"/>
    </location>
</feature>
<feature type="compositionally biased region" description="Low complexity" evidence="2">
    <location>
        <begin position="397"/>
        <end position="407"/>
    </location>
</feature>
<gene>
    <name evidence="3" type="ORF">PGLA1383_LOCUS7183</name>
</gene>
<organism evidence="3 4">
    <name type="scientific">Polarella glacialis</name>
    <name type="common">Dinoflagellate</name>
    <dbReference type="NCBI Taxonomy" id="89957"/>
    <lineage>
        <taxon>Eukaryota</taxon>
        <taxon>Sar</taxon>
        <taxon>Alveolata</taxon>
        <taxon>Dinophyceae</taxon>
        <taxon>Suessiales</taxon>
        <taxon>Suessiaceae</taxon>
        <taxon>Polarella</taxon>
    </lineage>
</organism>
<feature type="region of interest" description="Disordered" evidence="2">
    <location>
        <begin position="571"/>
        <end position="638"/>
    </location>
</feature>
<feature type="compositionally biased region" description="Gly residues" evidence="2">
    <location>
        <begin position="287"/>
        <end position="316"/>
    </location>
</feature>
<evidence type="ECO:0000256" key="2">
    <source>
        <dbReference type="SAM" id="MobiDB-lite"/>
    </source>
</evidence>
<protein>
    <submittedName>
        <fullName evidence="3">Uncharacterized protein</fullName>
    </submittedName>
</protein>
<dbReference type="OrthoDB" id="425138at2759"/>
<feature type="region of interest" description="Disordered" evidence="2">
    <location>
        <begin position="110"/>
        <end position="170"/>
    </location>
</feature>
<feature type="compositionally biased region" description="Polar residues" evidence="2">
    <location>
        <begin position="40"/>
        <end position="53"/>
    </location>
</feature>
<accession>A0A813DPE7</accession>
<proteinExistence type="predicted"/>
<dbReference type="AlphaFoldDB" id="A0A813DPE7"/>
<feature type="non-terminal residue" evidence="3">
    <location>
        <position position="1"/>
    </location>
</feature>
<comment type="caution">
    <text evidence="3">The sequence shown here is derived from an EMBL/GenBank/DDBJ whole genome shotgun (WGS) entry which is preliminary data.</text>
</comment>
<feature type="region of interest" description="Disordered" evidence="2">
    <location>
        <begin position="31"/>
        <end position="81"/>
    </location>
</feature>
<evidence type="ECO:0000256" key="1">
    <source>
        <dbReference type="SAM" id="Coils"/>
    </source>
</evidence>
<feature type="coiled-coil region" evidence="1">
    <location>
        <begin position="506"/>
        <end position="533"/>
    </location>
</feature>
<dbReference type="EMBL" id="CAJNNV010003109">
    <property type="protein sequence ID" value="CAE8588382.1"/>
    <property type="molecule type" value="Genomic_DNA"/>
</dbReference>
<dbReference type="Proteomes" id="UP000654075">
    <property type="component" value="Unassembled WGS sequence"/>
</dbReference>
<sequence>QAPLAERASEFFSPAALQQRWALLCGEELEGEPSLAEEAQASSRSNVPATSTARGVGTSARGDSAGPPATPAIDWDGVAAQEEAPSGFSVFKDSLKEQIDQIYSDVQNRLPSAYAAGEDEDDEDEADEMPVFFSGGSSGSTSGPPRLVPAQSGLQSRDLLPGGNGPSLPPDIEGLAALMRGDPSCDAVDADELRQKTIRLFGTDDLSEIFTNLPEEEGQSVDLSSFGAILQSHGVDPGDIEGPMVEPPTRVVEPLHDFVELTATRSRSEAKGITPSASASGPETVGNSGGKAGGKGAGKGAGNIAGKGAPKGGHGKGSTARSGEERRQTEGGAGSEPGSGASEDSSDDDIEAMRKAAKASSLEIAGNEADNPPLKLPTFAPPPRQGGAGPGTGGARGSAKGAAKGKPVFVKLELVTSSGSEEADGEDDADNGSSSEQSGSDEEPNGVLNDPEPLRVMSRLLQKAPDGECAWDVWLEASRRWPRLQARLDSPEFFTRNGDLRVTFSVERLKAALEEEQEARNQRREKREYARERLRQGFNDFVLEAERRREMMRGRLGGGSVLAPRSAALEETLERQRRSSMTVDEVAEAKRIESDSVISAEPTPSAQPQPKPKTKAVGPSQKEKLQKKQQEAEAAQKLKEQEQLEALAAKARQDELEAVLAKVRQHRLPLFDQSISLGPPLPGP</sequence>
<reference evidence="3" key="1">
    <citation type="submission" date="2021-02" db="EMBL/GenBank/DDBJ databases">
        <authorList>
            <person name="Dougan E. K."/>
            <person name="Rhodes N."/>
            <person name="Thang M."/>
            <person name="Chan C."/>
        </authorList>
    </citation>
    <scope>NUCLEOTIDE SEQUENCE</scope>
</reference>